<evidence type="ECO:0000256" key="7">
    <source>
        <dbReference type="ARBA" id="ARBA00023157"/>
    </source>
</evidence>
<dbReference type="Proteomes" id="UP000242180">
    <property type="component" value="Unassembled WGS sequence"/>
</dbReference>
<comment type="similarity">
    <text evidence="2 15">Belongs to the glycosyl hydrolase 28 family.</text>
</comment>
<evidence type="ECO:0000256" key="3">
    <source>
        <dbReference type="ARBA" id="ARBA00022525"/>
    </source>
</evidence>
<proteinExistence type="inferred from homology"/>
<evidence type="ECO:0000313" key="18">
    <source>
        <dbReference type="Proteomes" id="UP000242180"/>
    </source>
</evidence>
<evidence type="ECO:0000256" key="2">
    <source>
        <dbReference type="ARBA" id="ARBA00008834"/>
    </source>
</evidence>
<feature type="active site" evidence="14">
    <location>
        <position position="244"/>
    </location>
</feature>
<reference evidence="17 18" key="1">
    <citation type="submission" date="2016-07" db="EMBL/GenBank/DDBJ databases">
        <title>Pervasive Adenine N6-methylation of Active Genes in Fungi.</title>
        <authorList>
            <consortium name="DOE Joint Genome Institute"/>
            <person name="Mondo S.J."/>
            <person name="Dannebaum R.O."/>
            <person name="Kuo R.C."/>
            <person name="Labutti K."/>
            <person name="Haridas S."/>
            <person name="Kuo A."/>
            <person name="Salamov A."/>
            <person name="Ahrendt S.R."/>
            <person name="Lipzen A."/>
            <person name="Sullivan W."/>
            <person name="Andreopoulos W.B."/>
            <person name="Clum A."/>
            <person name="Lindquist E."/>
            <person name="Daum C."/>
            <person name="Ramamoorthy G.K."/>
            <person name="Gryganskyi A."/>
            <person name="Culley D."/>
            <person name="Magnuson J.K."/>
            <person name="James T.Y."/>
            <person name="O'Malley M.A."/>
            <person name="Stajich J.E."/>
            <person name="Spatafora J.W."/>
            <person name="Visel A."/>
            <person name="Grigoriev I.V."/>
        </authorList>
    </citation>
    <scope>NUCLEOTIDE SEQUENCE [LARGE SCALE GENOMIC DNA]</scope>
    <source>
        <strain evidence="17 18">NRRL 2496</strain>
    </source>
</reference>
<protein>
    <submittedName>
        <fullName evidence="17">Pectin lyase fold/virulence factor</fullName>
    </submittedName>
</protein>
<dbReference type="InterPro" id="IPR006626">
    <property type="entry name" value="PbH1"/>
</dbReference>
<dbReference type="InterPro" id="IPR011050">
    <property type="entry name" value="Pectin_lyase_fold/virulence"/>
</dbReference>
<evidence type="ECO:0000256" key="5">
    <source>
        <dbReference type="ARBA" id="ARBA00022737"/>
    </source>
</evidence>
<dbReference type="Pfam" id="PF00295">
    <property type="entry name" value="Glyco_hydro_28"/>
    <property type="match status" value="1"/>
</dbReference>
<evidence type="ECO:0000256" key="12">
    <source>
        <dbReference type="ARBA" id="ARBA00023326"/>
    </source>
</evidence>
<sequence length="401" mass="44550">MKFLYLLSFVASCAMIHTAAAAPQQRTCMVKHNGKDDSPAIMDAFEKCKDGGRVVFQKNFNYTLGDVITTPVLKNVEIDFDGYLIYPFNMSYNDTTPPVPTGVQNVSGFFTIRGSNIKVRGNGGGIYGSGEEWWHLDPLPSNRPVMMVFYEVDNLDVRGLRMLNSPNWNFYVHKSKHIVFDDIYINDIDEKYGEKPHNTDGWDTSETEDISITNSYINNSDDCVSIKTNTTNIHIENLYCNGSHGISVGSLGNIPTEPDYVSNLYVKNVTCDNCQNGARIKAWPYHSLGYVKNVSYIDFHVTNSDHPITIDQCYINVNATTCAASPSNIHIMDVLFQNVTGSGSKKAGQNVATIICSAEAPCENFTFKDIDLVPYDPNLKPVYQCRNLLNNATAGIDCTAA</sequence>
<comment type="caution">
    <text evidence="17">The sequence shown here is derived from an EMBL/GenBank/DDBJ whole genome shotgun (WGS) entry which is preliminary data.</text>
</comment>
<evidence type="ECO:0000256" key="10">
    <source>
        <dbReference type="ARBA" id="ARBA00023295"/>
    </source>
</evidence>
<dbReference type="AlphaFoldDB" id="A0A1X2HVE0"/>
<dbReference type="PROSITE" id="PS00502">
    <property type="entry name" value="POLYGALACTURONASE"/>
    <property type="match status" value="1"/>
</dbReference>
<dbReference type="InterPro" id="IPR012334">
    <property type="entry name" value="Pectin_lyas_fold"/>
</dbReference>
<name>A0A1X2HVE0_SYNRA</name>
<dbReference type="EMBL" id="MCGN01000001">
    <property type="protein sequence ID" value="ORZ03529.1"/>
    <property type="molecule type" value="Genomic_DNA"/>
</dbReference>
<keyword evidence="9" id="KW-0119">Carbohydrate metabolism</keyword>
<evidence type="ECO:0000256" key="8">
    <source>
        <dbReference type="ARBA" id="ARBA00023180"/>
    </source>
</evidence>
<dbReference type="Gene3D" id="2.160.20.10">
    <property type="entry name" value="Single-stranded right-handed beta-helix, Pectin lyase-like"/>
    <property type="match status" value="1"/>
</dbReference>
<dbReference type="GO" id="GO:0045490">
    <property type="term" value="P:pectin catabolic process"/>
    <property type="evidence" value="ECO:0007669"/>
    <property type="project" value="UniProtKB-ARBA"/>
</dbReference>
<keyword evidence="7" id="KW-1015">Disulfide bond</keyword>
<keyword evidence="12" id="KW-0624">Polysaccharide degradation</keyword>
<keyword evidence="8" id="KW-0325">Glycoprotein</keyword>
<evidence type="ECO:0000313" key="17">
    <source>
        <dbReference type="EMBL" id="ORZ03529.1"/>
    </source>
</evidence>
<dbReference type="OrthoDB" id="187139at2759"/>
<evidence type="ECO:0000256" key="15">
    <source>
        <dbReference type="RuleBase" id="RU361169"/>
    </source>
</evidence>
<evidence type="ECO:0000256" key="16">
    <source>
        <dbReference type="SAM" id="SignalP"/>
    </source>
</evidence>
<keyword evidence="11" id="KW-0961">Cell wall biogenesis/degradation</keyword>
<keyword evidence="10 15" id="KW-0326">Glycosidase</keyword>
<dbReference type="SUPFAM" id="SSF51126">
    <property type="entry name" value="Pectin lyase-like"/>
    <property type="match status" value="1"/>
</dbReference>
<dbReference type="PANTHER" id="PTHR31736:SF12">
    <property type="entry name" value="EXO-POLYGALACTURONASE, PUTATIVE-RELATED"/>
    <property type="match status" value="1"/>
</dbReference>
<dbReference type="OMA" id="NNDWAIQ"/>
<evidence type="ECO:0000256" key="13">
    <source>
        <dbReference type="ARBA" id="ARBA00037312"/>
    </source>
</evidence>
<keyword evidence="3" id="KW-0964">Secreted</keyword>
<comment type="function">
    <text evidence="13">Specific in hydrolyzing the terminal glycosidic bond of polygalacturonic acid and oligogalacturonates.</text>
</comment>
<evidence type="ECO:0000256" key="1">
    <source>
        <dbReference type="ARBA" id="ARBA00004613"/>
    </source>
</evidence>
<feature type="chain" id="PRO_5012416997" evidence="16">
    <location>
        <begin position="22"/>
        <end position="401"/>
    </location>
</feature>
<evidence type="ECO:0000256" key="14">
    <source>
        <dbReference type="PROSITE-ProRule" id="PRU10052"/>
    </source>
</evidence>
<dbReference type="GO" id="GO:0005576">
    <property type="term" value="C:extracellular region"/>
    <property type="evidence" value="ECO:0007669"/>
    <property type="project" value="UniProtKB-SubCell"/>
</dbReference>
<keyword evidence="4 16" id="KW-0732">Signal</keyword>
<dbReference type="SMART" id="SM00710">
    <property type="entry name" value="PbH1"/>
    <property type="match status" value="4"/>
</dbReference>
<keyword evidence="5" id="KW-0677">Repeat</keyword>
<evidence type="ECO:0000256" key="4">
    <source>
        <dbReference type="ARBA" id="ARBA00022729"/>
    </source>
</evidence>
<feature type="signal peptide" evidence="16">
    <location>
        <begin position="1"/>
        <end position="21"/>
    </location>
</feature>
<evidence type="ECO:0000256" key="11">
    <source>
        <dbReference type="ARBA" id="ARBA00023316"/>
    </source>
</evidence>
<keyword evidence="17" id="KW-0456">Lyase</keyword>
<organism evidence="17 18">
    <name type="scientific">Syncephalastrum racemosum</name>
    <name type="common">Filamentous fungus</name>
    <dbReference type="NCBI Taxonomy" id="13706"/>
    <lineage>
        <taxon>Eukaryota</taxon>
        <taxon>Fungi</taxon>
        <taxon>Fungi incertae sedis</taxon>
        <taxon>Mucoromycota</taxon>
        <taxon>Mucoromycotina</taxon>
        <taxon>Mucoromycetes</taxon>
        <taxon>Mucorales</taxon>
        <taxon>Syncephalastraceae</taxon>
        <taxon>Syncephalastrum</taxon>
    </lineage>
</organism>
<evidence type="ECO:0000256" key="9">
    <source>
        <dbReference type="ARBA" id="ARBA00023277"/>
    </source>
</evidence>
<comment type="subcellular location">
    <subcellularLocation>
        <location evidence="1">Secreted</location>
    </subcellularLocation>
</comment>
<dbReference type="InterPro" id="IPR000743">
    <property type="entry name" value="Glyco_hydro_28"/>
</dbReference>
<dbReference type="GO" id="GO:0071555">
    <property type="term" value="P:cell wall organization"/>
    <property type="evidence" value="ECO:0007669"/>
    <property type="project" value="UniProtKB-KW"/>
</dbReference>
<gene>
    <name evidence="17" type="ORF">BCR43DRAFT_536108</name>
</gene>
<accession>A0A1X2HVE0</accession>
<evidence type="ECO:0000256" key="6">
    <source>
        <dbReference type="ARBA" id="ARBA00022801"/>
    </source>
</evidence>
<keyword evidence="6 15" id="KW-0378">Hydrolase</keyword>
<dbReference type="STRING" id="13706.A0A1X2HVE0"/>
<dbReference type="GO" id="GO:0004650">
    <property type="term" value="F:polygalacturonase activity"/>
    <property type="evidence" value="ECO:0007669"/>
    <property type="project" value="InterPro"/>
</dbReference>
<dbReference type="InParanoid" id="A0A1X2HVE0"/>
<dbReference type="PANTHER" id="PTHR31736">
    <property type="match status" value="1"/>
</dbReference>
<keyword evidence="18" id="KW-1185">Reference proteome</keyword>
<dbReference type="GO" id="GO:0016829">
    <property type="term" value="F:lyase activity"/>
    <property type="evidence" value="ECO:0007669"/>
    <property type="project" value="UniProtKB-KW"/>
</dbReference>